<gene>
    <name evidence="1" type="ORF">NUZ5A_20269</name>
</gene>
<dbReference type="EMBL" id="CAJNAQ010000002">
    <property type="protein sequence ID" value="CAE6487158.1"/>
    <property type="molecule type" value="Genomic_DNA"/>
</dbReference>
<comment type="caution">
    <text evidence="1">The sequence shown here is derived from an EMBL/GenBank/DDBJ whole genome shotgun (WGS) entry which is preliminary data.</text>
</comment>
<evidence type="ECO:0000313" key="2">
    <source>
        <dbReference type="Proteomes" id="UP000655759"/>
    </source>
</evidence>
<reference evidence="1" key="1">
    <citation type="submission" date="2021-02" db="EMBL/GenBank/DDBJ databases">
        <authorList>
            <person name="Han P."/>
        </authorList>
    </citation>
    <scope>NUCLEOTIDE SEQUENCE</scope>
    <source>
        <strain evidence="1">Candidatus Nitrosotenuis uzonensis 5A</strain>
    </source>
</reference>
<proteinExistence type="predicted"/>
<accession>A0A812EWN9</accession>
<sequence>MVSFLKLKSLKEATRIGKLVRQSCNMRYTEKMFLRVLGKYFQNSICN</sequence>
<name>A0A812EWN9_9ARCH</name>
<dbReference type="Proteomes" id="UP000655759">
    <property type="component" value="Unassembled WGS sequence"/>
</dbReference>
<dbReference type="AlphaFoldDB" id="A0A812EWN9"/>
<organism evidence="1 2">
    <name type="scientific">Candidatus Nitrosotenuis uzonensis</name>
    <dbReference type="NCBI Taxonomy" id="1407055"/>
    <lineage>
        <taxon>Archaea</taxon>
        <taxon>Nitrososphaerota</taxon>
        <taxon>Candidatus Nitrosotenuis</taxon>
    </lineage>
</organism>
<protein>
    <submittedName>
        <fullName evidence="1">Uncharacterized protein</fullName>
    </submittedName>
</protein>
<evidence type="ECO:0000313" key="1">
    <source>
        <dbReference type="EMBL" id="CAE6487158.1"/>
    </source>
</evidence>